<gene>
    <name evidence="1" type="ORF">FOF46_23385</name>
</gene>
<sequence>MKITLSLSILLFSISIYSQKLQLNEKNNFFQFSKVVNHTDEKIAEQFYNRFQKINLTEITESKNNISGIGVTNHLVMGFALVEIFYKVKIDFKPNKYRLVLTNFKLKDKNGTTPLEGSGSFKRGWIKKINKKLPEIIQNIENINSKDDDW</sequence>
<evidence type="ECO:0008006" key="3">
    <source>
        <dbReference type="Google" id="ProtNLM"/>
    </source>
</evidence>
<accession>A0A554VDZ2</accession>
<comment type="caution">
    <text evidence="1">The sequence shown here is derived from an EMBL/GenBank/DDBJ whole genome shotgun (WGS) entry which is preliminary data.</text>
</comment>
<dbReference type="OrthoDB" id="794676at2"/>
<protein>
    <recommendedName>
        <fullName evidence="3">DUF4468 domain-containing protein</fullName>
    </recommendedName>
</protein>
<name>A0A554VDZ2_9FLAO</name>
<reference evidence="1 2" key="1">
    <citation type="submission" date="2019-07" db="EMBL/GenBank/DDBJ databases">
        <title>The draft genome sequence of Aquimarina algiphila M91.</title>
        <authorList>
            <person name="Meng X."/>
        </authorList>
    </citation>
    <scope>NUCLEOTIDE SEQUENCE [LARGE SCALE GENOMIC DNA]</scope>
    <source>
        <strain evidence="1 2">M91</strain>
    </source>
</reference>
<dbReference type="EMBL" id="VLNR01000064">
    <property type="protein sequence ID" value="TSE05209.1"/>
    <property type="molecule type" value="Genomic_DNA"/>
</dbReference>
<organism evidence="1 2">
    <name type="scientific">Aquimarina algiphila</name>
    <dbReference type="NCBI Taxonomy" id="2047982"/>
    <lineage>
        <taxon>Bacteria</taxon>
        <taxon>Pseudomonadati</taxon>
        <taxon>Bacteroidota</taxon>
        <taxon>Flavobacteriia</taxon>
        <taxon>Flavobacteriales</taxon>
        <taxon>Flavobacteriaceae</taxon>
        <taxon>Aquimarina</taxon>
    </lineage>
</organism>
<dbReference type="Proteomes" id="UP000318833">
    <property type="component" value="Unassembled WGS sequence"/>
</dbReference>
<proteinExistence type="predicted"/>
<evidence type="ECO:0000313" key="1">
    <source>
        <dbReference type="EMBL" id="TSE05209.1"/>
    </source>
</evidence>
<dbReference type="AlphaFoldDB" id="A0A554VDZ2"/>
<dbReference type="RefSeq" id="WP_143918134.1">
    <property type="nucleotide sequence ID" value="NZ_CANMXV010000144.1"/>
</dbReference>
<evidence type="ECO:0000313" key="2">
    <source>
        <dbReference type="Proteomes" id="UP000318833"/>
    </source>
</evidence>
<keyword evidence="2" id="KW-1185">Reference proteome</keyword>